<accession>A0A351U648</accession>
<keyword evidence="6 7" id="KW-0804">Transcription</keyword>
<dbReference type="GO" id="GO:0003677">
    <property type="term" value="F:DNA binding"/>
    <property type="evidence" value="ECO:0007669"/>
    <property type="project" value="UniProtKB-KW"/>
</dbReference>
<evidence type="ECO:0000256" key="7">
    <source>
        <dbReference type="HAMAP-Rule" id="MF_00476"/>
    </source>
</evidence>
<dbReference type="InterPro" id="IPR050192">
    <property type="entry name" value="CopG/NikR_regulator"/>
</dbReference>
<dbReference type="CDD" id="cd22231">
    <property type="entry name" value="RHH_NikR_HicB-like"/>
    <property type="match status" value="1"/>
</dbReference>
<dbReference type="GO" id="GO:0003700">
    <property type="term" value="F:DNA-binding transcription factor activity"/>
    <property type="evidence" value="ECO:0007669"/>
    <property type="project" value="UniProtKB-UniRule"/>
</dbReference>
<dbReference type="NCBIfam" id="NF002815">
    <property type="entry name" value="PRK02967.1"/>
    <property type="match status" value="1"/>
</dbReference>
<dbReference type="InterPro" id="IPR022988">
    <property type="entry name" value="Ni_resp_reg_NikR"/>
</dbReference>
<evidence type="ECO:0000256" key="3">
    <source>
        <dbReference type="ARBA" id="ARBA00022723"/>
    </source>
</evidence>
<comment type="similarity">
    <text evidence="1 7">Belongs to the transcriptional regulatory CopG/NikR family.</text>
</comment>
<evidence type="ECO:0000256" key="2">
    <source>
        <dbReference type="ARBA" id="ARBA00022596"/>
    </source>
</evidence>
<name>A0A351U648_9BACT</name>
<dbReference type="InterPro" id="IPR014864">
    <property type="entry name" value="TF_NikR_Ni-bd_C"/>
</dbReference>
<protein>
    <recommendedName>
        <fullName evidence="7">Putative nickel-responsive regulator</fullName>
    </recommendedName>
</protein>
<dbReference type="Pfam" id="PF08753">
    <property type="entry name" value="NikR_C"/>
    <property type="match status" value="1"/>
</dbReference>
<dbReference type="InterPro" id="IPR002145">
    <property type="entry name" value="CopG"/>
</dbReference>
<dbReference type="Gene3D" id="3.30.70.1150">
    <property type="entry name" value="ACT-like. Chain A, domain 2"/>
    <property type="match status" value="1"/>
</dbReference>
<dbReference type="Proteomes" id="UP000777265">
    <property type="component" value="Unassembled WGS sequence"/>
</dbReference>
<organism evidence="10 11">
    <name type="scientific">Syntrophorhabdus aromaticivorans</name>
    <dbReference type="NCBI Taxonomy" id="328301"/>
    <lineage>
        <taxon>Bacteria</taxon>
        <taxon>Pseudomonadati</taxon>
        <taxon>Thermodesulfobacteriota</taxon>
        <taxon>Syntrophorhabdia</taxon>
        <taxon>Syntrophorhabdales</taxon>
        <taxon>Syntrophorhabdaceae</taxon>
        <taxon>Syntrophorhabdus</taxon>
    </lineage>
</organism>
<dbReference type="NCBIfam" id="NF002169">
    <property type="entry name" value="PRK01002.1"/>
    <property type="match status" value="1"/>
</dbReference>
<dbReference type="GO" id="GO:0010045">
    <property type="term" value="P:response to nickel cation"/>
    <property type="evidence" value="ECO:0007669"/>
    <property type="project" value="InterPro"/>
</dbReference>
<keyword evidence="4 7" id="KW-0805">Transcription regulation</keyword>
<keyword evidence="5 7" id="KW-0238">DNA-binding</keyword>
<dbReference type="SUPFAM" id="SSF47598">
    <property type="entry name" value="Ribbon-helix-helix"/>
    <property type="match status" value="1"/>
</dbReference>
<evidence type="ECO:0000259" key="8">
    <source>
        <dbReference type="Pfam" id="PF01402"/>
    </source>
</evidence>
<proteinExistence type="inferred from homology"/>
<feature type="binding site" evidence="7">
    <location>
        <position position="78"/>
    </location>
    <ligand>
        <name>Ni(2+)</name>
        <dbReference type="ChEBI" id="CHEBI:49786"/>
    </ligand>
</feature>
<comment type="cofactor">
    <cofactor evidence="7">
        <name>Ni(2+)</name>
        <dbReference type="ChEBI" id="CHEBI:49786"/>
    </cofactor>
    <text evidence="7">Binds 1 nickel ion per subunit.</text>
</comment>
<dbReference type="AlphaFoldDB" id="A0A351U648"/>
<feature type="binding site" evidence="7">
    <location>
        <position position="97"/>
    </location>
    <ligand>
        <name>Ni(2+)</name>
        <dbReference type="ChEBI" id="CHEBI:49786"/>
    </ligand>
</feature>
<dbReference type="InterPro" id="IPR027271">
    <property type="entry name" value="Acetolactate_synth/TF_NikR_C"/>
</dbReference>
<evidence type="ECO:0000313" key="11">
    <source>
        <dbReference type="Proteomes" id="UP000777265"/>
    </source>
</evidence>
<dbReference type="HAMAP" id="MF_00476">
    <property type="entry name" value="NikR"/>
    <property type="match status" value="1"/>
</dbReference>
<evidence type="ECO:0000313" key="10">
    <source>
        <dbReference type="EMBL" id="NLW36106.1"/>
    </source>
</evidence>
<dbReference type="InterPro" id="IPR010985">
    <property type="entry name" value="Ribbon_hlx_hlx"/>
</dbReference>
<reference evidence="10" key="2">
    <citation type="submission" date="2020-01" db="EMBL/GenBank/DDBJ databases">
        <authorList>
            <person name="Campanaro S."/>
        </authorList>
    </citation>
    <scope>NUCLEOTIDE SEQUENCE</scope>
    <source>
        <strain evidence="10">AS06rmzACSIP_7</strain>
    </source>
</reference>
<evidence type="ECO:0000256" key="1">
    <source>
        <dbReference type="ARBA" id="ARBA00008478"/>
    </source>
</evidence>
<reference evidence="10" key="1">
    <citation type="journal article" date="2020" name="Biotechnol. Biofuels">
        <title>New insights from the biogas microbiome by comprehensive genome-resolved metagenomics of nearly 1600 species originating from multiple anaerobic digesters.</title>
        <authorList>
            <person name="Campanaro S."/>
            <person name="Treu L."/>
            <person name="Rodriguez-R L.M."/>
            <person name="Kovalovszki A."/>
            <person name="Ziels R.M."/>
            <person name="Maus I."/>
            <person name="Zhu X."/>
            <person name="Kougias P.G."/>
            <person name="Basile A."/>
            <person name="Luo G."/>
            <person name="Schluter A."/>
            <person name="Konstantinidis K.T."/>
            <person name="Angelidaki I."/>
        </authorList>
    </citation>
    <scope>NUCLEOTIDE SEQUENCE</scope>
    <source>
        <strain evidence="10">AS06rmzACSIP_7</strain>
    </source>
</reference>
<evidence type="ECO:0000256" key="6">
    <source>
        <dbReference type="ARBA" id="ARBA00023163"/>
    </source>
</evidence>
<comment type="caution">
    <text evidence="10">The sequence shown here is derived from an EMBL/GenBank/DDBJ whole genome shotgun (WGS) entry which is preliminary data.</text>
</comment>
<dbReference type="EMBL" id="JAAYEE010000212">
    <property type="protein sequence ID" value="NLW36106.1"/>
    <property type="molecule type" value="Genomic_DNA"/>
</dbReference>
<comment type="function">
    <text evidence="7">Transcriptional regulator.</text>
</comment>
<dbReference type="STRING" id="909663.GCA_000512235_03139"/>
<dbReference type="PANTHER" id="PTHR34719:SF2">
    <property type="entry name" value="NICKEL-RESPONSIVE REGULATOR"/>
    <property type="match status" value="1"/>
</dbReference>
<feature type="domain" description="Ribbon-helix-helix protein CopG" evidence="8">
    <location>
        <begin position="5"/>
        <end position="46"/>
    </location>
</feature>
<gene>
    <name evidence="10" type="primary">nikR</name>
    <name evidence="10" type="ORF">GXY80_11605</name>
</gene>
<dbReference type="NCBIfam" id="NF001884">
    <property type="entry name" value="PRK00630.1"/>
    <property type="match status" value="1"/>
</dbReference>
<evidence type="ECO:0000259" key="9">
    <source>
        <dbReference type="Pfam" id="PF08753"/>
    </source>
</evidence>
<dbReference type="NCBIfam" id="NF003381">
    <property type="entry name" value="PRK04460.1"/>
    <property type="match status" value="1"/>
</dbReference>
<keyword evidence="2 7" id="KW-0533">Nickel</keyword>
<dbReference type="InterPro" id="IPR013321">
    <property type="entry name" value="Arc_rbn_hlx_hlx"/>
</dbReference>
<dbReference type="SUPFAM" id="SSF55021">
    <property type="entry name" value="ACT-like"/>
    <property type="match status" value="1"/>
</dbReference>
<evidence type="ECO:0000256" key="5">
    <source>
        <dbReference type="ARBA" id="ARBA00023125"/>
    </source>
</evidence>
<feature type="domain" description="Transcription factor NikR nickel binding C-terminal" evidence="9">
    <location>
        <begin position="55"/>
        <end position="130"/>
    </location>
</feature>
<dbReference type="Pfam" id="PF01402">
    <property type="entry name" value="RHH_1"/>
    <property type="match status" value="1"/>
</dbReference>
<sequence length="138" mass="15916">MSELVRFGVSLEKALLGKFDAYIRERNYTNRSEALRDMIRQELIRKQWVEGEDVAGAVTLIYDHHRRDLLNKITDIQHDYQRLIISTQHIHLDHDNCLELIAVRGNPRDIQTLADILKAIKGVKHATLSMSSVGKDID</sequence>
<dbReference type="GO" id="GO:0016151">
    <property type="term" value="F:nickel cation binding"/>
    <property type="evidence" value="ECO:0007669"/>
    <property type="project" value="UniProtKB-UniRule"/>
</dbReference>
<feature type="binding site" evidence="7">
    <location>
        <position position="89"/>
    </location>
    <ligand>
        <name>Ni(2+)</name>
        <dbReference type="ChEBI" id="CHEBI:49786"/>
    </ligand>
</feature>
<evidence type="ECO:0000256" key="4">
    <source>
        <dbReference type="ARBA" id="ARBA00023015"/>
    </source>
</evidence>
<dbReference type="Gene3D" id="1.10.1220.10">
    <property type="entry name" value="Met repressor-like"/>
    <property type="match status" value="1"/>
</dbReference>
<feature type="binding site" evidence="7">
    <location>
        <position position="91"/>
    </location>
    <ligand>
        <name>Ni(2+)</name>
        <dbReference type="ChEBI" id="CHEBI:49786"/>
    </ligand>
</feature>
<dbReference type="PANTHER" id="PTHR34719">
    <property type="entry name" value="NICKEL-RESPONSIVE REGULATOR"/>
    <property type="match status" value="1"/>
</dbReference>
<keyword evidence="3 7" id="KW-0479">Metal-binding</keyword>
<dbReference type="InterPro" id="IPR045865">
    <property type="entry name" value="ACT-like_dom_sf"/>
</dbReference>